<dbReference type="InterPro" id="IPR008995">
    <property type="entry name" value="Mo/tungstate-bd_C_term_dom"/>
</dbReference>
<dbReference type="InterPro" id="IPR012340">
    <property type="entry name" value="NA-bd_OB-fold"/>
</dbReference>
<dbReference type="InterPro" id="IPR015855">
    <property type="entry name" value="ABC_transpr_MalK-like"/>
</dbReference>
<evidence type="ECO:0000313" key="5">
    <source>
        <dbReference type="EMBL" id="TKD01169.1"/>
    </source>
</evidence>
<dbReference type="GO" id="GO:0005524">
    <property type="term" value="F:ATP binding"/>
    <property type="evidence" value="ECO:0007669"/>
    <property type="project" value="UniProtKB-KW"/>
</dbReference>
<dbReference type="OrthoDB" id="9809450at2"/>
<dbReference type="FunFam" id="3.40.50.300:FF:000042">
    <property type="entry name" value="Maltose/maltodextrin ABC transporter, ATP-binding protein"/>
    <property type="match status" value="1"/>
</dbReference>
<dbReference type="InterPro" id="IPR027417">
    <property type="entry name" value="P-loop_NTPase"/>
</dbReference>
<dbReference type="PANTHER" id="PTHR43875:SF10">
    <property type="entry name" value="BLL2173 PROTEIN"/>
    <property type="match status" value="1"/>
</dbReference>
<dbReference type="Gene3D" id="2.40.50.140">
    <property type="entry name" value="Nucleic acid-binding proteins"/>
    <property type="match status" value="1"/>
</dbReference>
<dbReference type="GO" id="GO:0140359">
    <property type="term" value="F:ABC-type transporter activity"/>
    <property type="evidence" value="ECO:0007669"/>
    <property type="project" value="InterPro"/>
</dbReference>
<dbReference type="Pfam" id="PF00005">
    <property type="entry name" value="ABC_tran"/>
    <property type="match status" value="1"/>
</dbReference>
<sequence length="360" mass="38904">MASVTVTALKKKFGQTEVLKGVDVRVPEGHFAVLVGPSGCGKSTLLRLLAGLEEADTGKIELGDRDVTRLEPRDRNIAMVFQSYALYPHLTVRENLAFGLKLRKTDAAEIEKQVKRASDMLGLAALLDRLPKQLSGGQRQRVAMGRAIVRKADLYLYDEPLSNLDAALRAQVRVDIRKLHDELGATSVYVTHDQVEAMTLADVIFVLNKGQVEQSGAPLEIFDKPATKFVAAFLGSPAMNFVDGTLERAGSAWVFRAQNLVVPVDEATFAGGLEPGRKVTLGVRPHEVALAEGGGETTKLVVSVVEALGPETYAHGEIAGAPFIARVEARRSIKKGETLAIVFRSIHLFDAATGTSLRAR</sequence>
<evidence type="ECO:0000259" key="4">
    <source>
        <dbReference type="PROSITE" id="PS50893"/>
    </source>
</evidence>
<keyword evidence="3 5" id="KW-0067">ATP-binding</keyword>
<dbReference type="GO" id="GO:0016887">
    <property type="term" value="F:ATP hydrolysis activity"/>
    <property type="evidence" value="ECO:0007669"/>
    <property type="project" value="InterPro"/>
</dbReference>
<feature type="domain" description="ABC transporter" evidence="4">
    <location>
        <begin position="4"/>
        <end position="234"/>
    </location>
</feature>
<dbReference type="PANTHER" id="PTHR43875">
    <property type="entry name" value="MALTODEXTRIN IMPORT ATP-BINDING PROTEIN MSMX"/>
    <property type="match status" value="1"/>
</dbReference>
<dbReference type="InterPro" id="IPR003439">
    <property type="entry name" value="ABC_transporter-like_ATP-bd"/>
</dbReference>
<evidence type="ECO:0000256" key="2">
    <source>
        <dbReference type="ARBA" id="ARBA00022741"/>
    </source>
</evidence>
<dbReference type="SUPFAM" id="SSF52540">
    <property type="entry name" value="P-loop containing nucleoside triphosphate hydrolases"/>
    <property type="match status" value="1"/>
</dbReference>
<comment type="caution">
    <text evidence="5">The sequence shown here is derived from an EMBL/GenBank/DDBJ whole genome shotgun (WGS) entry which is preliminary data.</text>
</comment>
<dbReference type="SUPFAM" id="SSF50331">
    <property type="entry name" value="MOP-like"/>
    <property type="match status" value="1"/>
</dbReference>
<dbReference type="Proteomes" id="UP000309215">
    <property type="component" value="Unassembled WGS sequence"/>
</dbReference>
<protein>
    <submittedName>
        <fullName evidence="5">sn-glycerol-3-phosphate ABC transporter ATP-binding protein UgpC</fullName>
    </submittedName>
</protein>
<dbReference type="SMART" id="SM00382">
    <property type="entry name" value="AAA"/>
    <property type="match status" value="1"/>
</dbReference>
<dbReference type="InterPro" id="IPR040582">
    <property type="entry name" value="OB_MalK-like"/>
</dbReference>
<accession>A0A4U1J2D4</accession>
<proteinExistence type="predicted"/>
<keyword evidence="6" id="KW-1185">Reference proteome</keyword>
<organism evidence="5 6">
    <name type="scientific">Polyangium fumosum</name>
    <dbReference type="NCBI Taxonomy" id="889272"/>
    <lineage>
        <taxon>Bacteria</taxon>
        <taxon>Pseudomonadati</taxon>
        <taxon>Myxococcota</taxon>
        <taxon>Polyangia</taxon>
        <taxon>Polyangiales</taxon>
        <taxon>Polyangiaceae</taxon>
        <taxon>Polyangium</taxon>
    </lineage>
</organism>
<reference evidence="5 6" key="1">
    <citation type="submission" date="2019-04" db="EMBL/GenBank/DDBJ databases">
        <authorList>
            <person name="Li Y."/>
            <person name="Wang J."/>
        </authorList>
    </citation>
    <scope>NUCLEOTIDE SEQUENCE [LARGE SCALE GENOMIC DNA]</scope>
    <source>
        <strain evidence="5 6">DSM 14668</strain>
    </source>
</reference>
<keyword evidence="2" id="KW-0547">Nucleotide-binding</keyword>
<dbReference type="NCBIfam" id="NF008653">
    <property type="entry name" value="PRK11650.1"/>
    <property type="match status" value="1"/>
</dbReference>
<evidence type="ECO:0000256" key="1">
    <source>
        <dbReference type="ARBA" id="ARBA00022448"/>
    </source>
</evidence>
<evidence type="ECO:0000256" key="3">
    <source>
        <dbReference type="ARBA" id="ARBA00022840"/>
    </source>
</evidence>
<dbReference type="Gene3D" id="2.40.50.100">
    <property type="match status" value="1"/>
</dbReference>
<dbReference type="GO" id="GO:0055052">
    <property type="term" value="C:ATP-binding cassette (ABC) transporter complex, substrate-binding subunit-containing"/>
    <property type="evidence" value="ECO:0007669"/>
    <property type="project" value="TreeGrafter"/>
</dbReference>
<dbReference type="CDD" id="cd03301">
    <property type="entry name" value="ABC_MalK_N"/>
    <property type="match status" value="1"/>
</dbReference>
<keyword evidence="1" id="KW-0813">Transport</keyword>
<dbReference type="EMBL" id="SSMQ01000041">
    <property type="protein sequence ID" value="TKD01169.1"/>
    <property type="molecule type" value="Genomic_DNA"/>
</dbReference>
<name>A0A4U1J2D4_9BACT</name>
<dbReference type="AlphaFoldDB" id="A0A4U1J2D4"/>
<dbReference type="GO" id="GO:0008643">
    <property type="term" value="P:carbohydrate transport"/>
    <property type="evidence" value="ECO:0007669"/>
    <property type="project" value="InterPro"/>
</dbReference>
<dbReference type="RefSeq" id="WP_136932861.1">
    <property type="nucleotide sequence ID" value="NZ_SSMQ01000041.1"/>
</dbReference>
<dbReference type="InterPro" id="IPR017871">
    <property type="entry name" value="ABC_transporter-like_CS"/>
</dbReference>
<gene>
    <name evidence="5" type="primary">ugpC</name>
    <name evidence="5" type="ORF">E8A74_31715</name>
</gene>
<dbReference type="Gene3D" id="3.40.50.300">
    <property type="entry name" value="P-loop containing nucleotide triphosphate hydrolases"/>
    <property type="match status" value="1"/>
</dbReference>
<dbReference type="InterPro" id="IPR047641">
    <property type="entry name" value="ABC_transpr_MalK/UgpC-like"/>
</dbReference>
<evidence type="ECO:0000313" key="6">
    <source>
        <dbReference type="Proteomes" id="UP000309215"/>
    </source>
</evidence>
<dbReference type="Pfam" id="PF17912">
    <property type="entry name" value="OB_MalK"/>
    <property type="match status" value="1"/>
</dbReference>
<dbReference type="InterPro" id="IPR003593">
    <property type="entry name" value="AAA+_ATPase"/>
</dbReference>
<dbReference type="PROSITE" id="PS00211">
    <property type="entry name" value="ABC_TRANSPORTER_1"/>
    <property type="match status" value="1"/>
</dbReference>
<dbReference type="PROSITE" id="PS50893">
    <property type="entry name" value="ABC_TRANSPORTER_2"/>
    <property type="match status" value="1"/>
</dbReference>